<name>A0A0D0D8N1_9AGAM</name>
<dbReference type="EMBL" id="KN829759">
    <property type="protein sequence ID" value="KIK73430.1"/>
    <property type="molecule type" value="Genomic_DNA"/>
</dbReference>
<dbReference type="Proteomes" id="UP000054538">
    <property type="component" value="Unassembled WGS sequence"/>
</dbReference>
<organism evidence="1 2">
    <name type="scientific">Paxillus rubicundulus Ve08.2h10</name>
    <dbReference type="NCBI Taxonomy" id="930991"/>
    <lineage>
        <taxon>Eukaryota</taxon>
        <taxon>Fungi</taxon>
        <taxon>Dikarya</taxon>
        <taxon>Basidiomycota</taxon>
        <taxon>Agaricomycotina</taxon>
        <taxon>Agaricomycetes</taxon>
        <taxon>Agaricomycetidae</taxon>
        <taxon>Boletales</taxon>
        <taxon>Paxilineae</taxon>
        <taxon>Paxillaceae</taxon>
        <taxon>Paxillus</taxon>
    </lineage>
</organism>
<accession>A0A0D0D8N1</accession>
<dbReference type="InParanoid" id="A0A0D0D8N1"/>
<dbReference type="HOGENOM" id="CLU_030984_2_0_1"/>
<dbReference type="OrthoDB" id="2681516at2759"/>
<keyword evidence="2" id="KW-1185">Reference proteome</keyword>
<reference evidence="1 2" key="1">
    <citation type="submission" date="2014-04" db="EMBL/GenBank/DDBJ databases">
        <authorList>
            <consortium name="DOE Joint Genome Institute"/>
            <person name="Kuo A."/>
            <person name="Kohler A."/>
            <person name="Jargeat P."/>
            <person name="Nagy L.G."/>
            <person name="Floudas D."/>
            <person name="Copeland A."/>
            <person name="Barry K.W."/>
            <person name="Cichocki N."/>
            <person name="Veneault-Fourrey C."/>
            <person name="LaButti K."/>
            <person name="Lindquist E.A."/>
            <person name="Lipzen A."/>
            <person name="Lundell T."/>
            <person name="Morin E."/>
            <person name="Murat C."/>
            <person name="Sun H."/>
            <person name="Tunlid A."/>
            <person name="Henrissat B."/>
            <person name="Grigoriev I.V."/>
            <person name="Hibbett D.S."/>
            <person name="Martin F."/>
            <person name="Nordberg H.P."/>
            <person name="Cantor M.N."/>
            <person name="Hua S.X."/>
        </authorList>
    </citation>
    <scope>NUCLEOTIDE SEQUENCE [LARGE SCALE GENOMIC DNA]</scope>
    <source>
        <strain evidence="1 2">Ve08.2h10</strain>
    </source>
</reference>
<evidence type="ECO:0000313" key="2">
    <source>
        <dbReference type="Proteomes" id="UP000054538"/>
    </source>
</evidence>
<gene>
    <name evidence="1" type="ORF">PAXRUDRAFT_20861</name>
</gene>
<dbReference type="AlphaFoldDB" id="A0A0D0D8N1"/>
<proteinExistence type="predicted"/>
<evidence type="ECO:0000313" key="1">
    <source>
        <dbReference type="EMBL" id="KIK73430.1"/>
    </source>
</evidence>
<protein>
    <submittedName>
        <fullName evidence="1">Uncharacterized protein</fullName>
    </submittedName>
</protein>
<reference evidence="2" key="2">
    <citation type="submission" date="2015-01" db="EMBL/GenBank/DDBJ databases">
        <title>Evolutionary Origins and Diversification of the Mycorrhizal Mutualists.</title>
        <authorList>
            <consortium name="DOE Joint Genome Institute"/>
            <consortium name="Mycorrhizal Genomics Consortium"/>
            <person name="Kohler A."/>
            <person name="Kuo A."/>
            <person name="Nagy L.G."/>
            <person name="Floudas D."/>
            <person name="Copeland A."/>
            <person name="Barry K.W."/>
            <person name="Cichocki N."/>
            <person name="Veneault-Fourrey C."/>
            <person name="LaButti K."/>
            <person name="Lindquist E.A."/>
            <person name="Lipzen A."/>
            <person name="Lundell T."/>
            <person name="Morin E."/>
            <person name="Murat C."/>
            <person name="Riley R."/>
            <person name="Ohm R."/>
            <person name="Sun H."/>
            <person name="Tunlid A."/>
            <person name="Henrissat B."/>
            <person name="Grigoriev I.V."/>
            <person name="Hibbett D.S."/>
            <person name="Martin F."/>
        </authorList>
    </citation>
    <scope>NUCLEOTIDE SEQUENCE [LARGE SCALE GENOMIC DNA]</scope>
    <source>
        <strain evidence="2">Ve08.2h10</strain>
    </source>
</reference>
<sequence length="299" mass="34083">MHPHSPSPQDPVGNPVVQSNLTDMEIGVLERRLPGWIECSKDKKGDNFKAVCDELRALPSVTTLNRSQWDSCKKQYKMWMYNHGRGRAQEALTKYQREWTARPVVMRTKKAKITALIQEKKGVKPGEAEMISNYRWAVSQVMGNMTEAELEEAEKEAMQWNSKRPPLEVQADTAARKGKQYAHKFASTMLKQCGMWVVILEAWLNEAEQVTIGSHDFNSKLDGGQSFDRLQDIQKDWENYTQESFDCNPDAATADTDSEVPHISLPKCKPRLDVVDLVTKSDRKTWVADVKQVSLDLLK</sequence>